<accession>A0A1V9Z2X0</accession>
<keyword evidence="8" id="KW-1185">Reference proteome</keyword>
<dbReference type="CDD" id="cd09804">
    <property type="entry name" value="Dcp1"/>
    <property type="match status" value="1"/>
</dbReference>
<dbReference type="InterPro" id="IPR036691">
    <property type="entry name" value="Endo/exonu/phosph_ase_sf"/>
</dbReference>
<dbReference type="InterPro" id="IPR011993">
    <property type="entry name" value="PH-like_dom_sf"/>
</dbReference>
<comment type="subcellular location">
    <subcellularLocation>
        <location evidence="1">Cytoplasm</location>
    </subcellularLocation>
</comment>
<dbReference type="Pfam" id="PF03372">
    <property type="entry name" value="Exo_endo_phos"/>
    <property type="match status" value="1"/>
</dbReference>
<dbReference type="SUPFAM" id="SSF56219">
    <property type="entry name" value="DNase I-like"/>
    <property type="match status" value="1"/>
</dbReference>
<dbReference type="GO" id="GO:0000932">
    <property type="term" value="C:P-body"/>
    <property type="evidence" value="ECO:0007669"/>
    <property type="project" value="TreeGrafter"/>
</dbReference>
<feature type="region of interest" description="Disordered" evidence="5">
    <location>
        <begin position="141"/>
        <end position="198"/>
    </location>
</feature>
<proteinExistence type="inferred from homology"/>
<feature type="compositionally biased region" description="Basic residues" evidence="5">
    <location>
        <begin position="151"/>
        <end position="160"/>
    </location>
</feature>
<sequence length="531" mass="59292">MATLAVDTSQTDALNLQVLQRQDNQIAEIVGTASHVVVYEFDQVEASWKRKEVEGSLFVVKRYTTPRFQVFVNNRLSTVNMAIGIDPQLNVDNVDEFLIIRCANPSATTGFKIYGIWFFPEADRQKTLKLLERILATVKNGDPAKLSPKPDHHKQHHHQQQKAAHATQNTSRDTKGAQSFGPIGSPKRASNKKTLSEAEGNAAGKAILGMISQNEQSVDEEKPSSQGDASANGRKNRPTNADVFALQEVNIGQRYGQHTQLQETLSTALNTPYSVFASPGARWYIEQIPYLGVLMSGAKNPLAQWAYDGYAWFNERFLASILGRHTQTVYHNEWLKVILYGLLGSGWVFGTSLLAREDKSPENNDILLIGDWRAAQCVEITLENKHKMLITNVHLSSAPDQENIRMHEMQLVCDWIQEKLALNPELQTAIIMGDFNCHPNGDCYNFIASQGYKSAYFTAHGKEPEVTFHQGLEAPTKDVGEPCTLDYIFIKGDKVHVDDIKVIGQSQCDQDSTLYPSDHFGLVANFSLIEN</sequence>
<evidence type="ECO:0000313" key="8">
    <source>
        <dbReference type="Proteomes" id="UP000243217"/>
    </source>
</evidence>
<dbReference type="PANTHER" id="PTHR16290">
    <property type="entry name" value="TRANSCRIPTION FACTOR SMIF DECAPPING ENZYME DCP1"/>
    <property type="match status" value="1"/>
</dbReference>
<evidence type="ECO:0000256" key="5">
    <source>
        <dbReference type="SAM" id="MobiDB-lite"/>
    </source>
</evidence>
<keyword evidence="4" id="KW-0507">mRNA processing</keyword>
<dbReference type="AlphaFoldDB" id="A0A1V9Z2X0"/>
<organism evidence="7 8">
    <name type="scientific">Thraustotheca clavata</name>
    <dbReference type="NCBI Taxonomy" id="74557"/>
    <lineage>
        <taxon>Eukaryota</taxon>
        <taxon>Sar</taxon>
        <taxon>Stramenopiles</taxon>
        <taxon>Oomycota</taxon>
        <taxon>Saprolegniomycetes</taxon>
        <taxon>Saprolegniales</taxon>
        <taxon>Achlyaceae</taxon>
        <taxon>Thraustotheca</taxon>
    </lineage>
</organism>
<comment type="caution">
    <text evidence="7">The sequence shown here is derived from an EMBL/GenBank/DDBJ whole genome shotgun (WGS) entry which is preliminary data.</text>
</comment>
<gene>
    <name evidence="7" type="ORF">THRCLA_22393</name>
</gene>
<dbReference type="GO" id="GO:0003824">
    <property type="term" value="F:catalytic activity"/>
    <property type="evidence" value="ECO:0007669"/>
    <property type="project" value="InterPro"/>
</dbReference>
<evidence type="ECO:0000256" key="4">
    <source>
        <dbReference type="ARBA" id="ARBA00022664"/>
    </source>
</evidence>
<protein>
    <recommendedName>
        <fullName evidence="6">Endonuclease/exonuclease/phosphatase domain-containing protein</fullName>
    </recommendedName>
</protein>
<dbReference type="Proteomes" id="UP000243217">
    <property type="component" value="Unassembled WGS sequence"/>
</dbReference>
<dbReference type="GO" id="GO:0006397">
    <property type="term" value="P:mRNA processing"/>
    <property type="evidence" value="ECO:0007669"/>
    <property type="project" value="UniProtKB-KW"/>
</dbReference>
<dbReference type="Pfam" id="PF06058">
    <property type="entry name" value="DCP1"/>
    <property type="match status" value="1"/>
</dbReference>
<evidence type="ECO:0000313" key="7">
    <source>
        <dbReference type="EMBL" id="OQR92301.1"/>
    </source>
</evidence>
<name>A0A1V9Z2X0_9STRA</name>
<dbReference type="InterPro" id="IPR010334">
    <property type="entry name" value="Dcp1"/>
</dbReference>
<dbReference type="Gene3D" id="2.30.29.30">
    <property type="entry name" value="Pleckstrin-homology domain (PH domain)/Phosphotyrosine-binding domain (PTB)"/>
    <property type="match status" value="1"/>
</dbReference>
<dbReference type="InterPro" id="IPR005135">
    <property type="entry name" value="Endo/exonuclease/phosphatase"/>
</dbReference>
<dbReference type="Gene3D" id="3.60.10.10">
    <property type="entry name" value="Endonuclease/exonuclease/phosphatase"/>
    <property type="match status" value="1"/>
</dbReference>
<dbReference type="OrthoDB" id="9975959at2759"/>
<dbReference type="EMBL" id="JNBS01002338">
    <property type="protein sequence ID" value="OQR92301.1"/>
    <property type="molecule type" value="Genomic_DNA"/>
</dbReference>
<dbReference type="STRING" id="74557.A0A1V9Z2X0"/>
<dbReference type="PANTHER" id="PTHR16290:SF0">
    <property type="entry name" value="DECAPPING PROTEIN 1, ISOFORM A"/>
    <property type="match status" value="1"/>
</dbReference>
<reference evidence="7 8" key="1">
    <citation type="journal article" date="2014" name="Genome Biol. Evol.">
        <title>The secreted proteins of Achlya hypogyna and Thraustotheca clavata identify the ancestral oomycete secretome and reveal gene acquisitions by horizontal gene transfer.</title>
        <authorList>
            <person name="Misner I."/>
            <person name="Blouin N."/>
            <person name="Leonard G."/>
            <person name="Richards T.A."/>
            <person name="Lane C.E."/>
        </authorList>
    </citation>
    <scope>NUCLEOTIDE SEQUENCE [LARGE SCALE GENOMIC DNA]</scope>
    <source>
        <strain evidence="7 8">ATCC 34112</strain>
    </source>
</reference>
<evidence type="ECO:0000256" key="3">
    <source>
        <dbReference type="ARBA" id="ARBA00022490"/>
    </source>
</evidence>
<keyword evidence="3" id="KW-0963">Cytoplasm</keyword>
<dbReference type="SUPFAM" id="SSF50729">
    <property type="entry name" value="PH domain-like"/>
    <property type="match status" value="1"/>
</dbReference>
<comment type="similarity">
    <text evidence="2">Belongs to the DCP1 family.</text>
</comment>
<feature type="region of interest" description="Disordered" evidence="5">
    <location>
        <begin position="214"/>
        <end position="240"/>
    </location>
</feature>
<dbReference type="GO" id="GO:0000290">
    <property type="term" value="P:deadenylation-dependent decapping of nuclear-transcribed mRNA"/>
    <property type="evidence" value="ECO:0007669"/>
    <property type="project" value="InterPro"/>
</dbReference>
<evidence type="ECO:0000259" key="6">
    <source>
        <dbReference type="Pfam" id="PF03372"/>
    </source>
</evidence>
<dbReference type="GO" id="GO:0008047">
    <property type="term" value="F:enzyme activator activity"/>
    <property type="evidence" value="ECO:0007669"/>
    <property type="project" value="InterPro"/>
</dbReference>
<feature type="domain" description="Endonuclease/exonuclease/phosphatase" evidence="6">
    <location>
        <begin position="239"/>
        <end position="519"/>
    </location>
</feature>
<evidence type="ECO:0000256" key="2">
    <source>
        <dbReference type="ARBA" id="ARBA00008778"/>
    </source>
</evidence>
<dbReference type="GO" id="GO:0031087">
    <property type="term" value="P:deadenylation-independent decapping of nuclear-transcribed mRNA"/>
    <property type="evidence" value="ECO:0007669"/>
    <property type="project" value="TreeGrafter"/>
</dbReference>
<evidence type="ECO:0000256" key="1">
    <source>
        <dbReference type="ARBA" id="ARBA00004496"/>
    </source>
</evidence>
<dbReference type="GO" id="GO:0003729">
    <property type="term" value="F:mRNA binding"/>
    <property type="evidence" value="ECO:0007669"/>
    <property type="project" value="TreeGrafter"/>
</dbReference>